<feature type="binding site" evidence="6">
    <location>
        <position position="414"/>
    </location>
    <ligand>
        <name>ATP</name>
        <dbReference type="ChEBI" id="CHEBI:30616"/>
    </ligand>
</feature>
<dbReference type="CDD" id="cd14066">
    <property type="entry name" value="STKc_IRAK"/>
    <property type="match status" value="1"/>
</dbReference>
<reference evidence="9" key="1">
    <citation type="submission" date="2021-01" db="EMBL/GenBank/DDBJ databases">
        <title>Adiantum capillus-veneris genome.</title>
        <authorList>
            <person name="Fang Y."/>
            <person name="Liao Q."/>
        </authorList>
    </citation>
    <scope>NUCLEOTIDE SEQUENCE</scope>
    <source>
        <strain evidence="9">H3</strain>
        <tissue evidence="9">Leaf</tissue>
    </source>
</reference>
<evidence type="ECO:0000313" key="9">
    <source>
        <dbReference type="EMBL" id="KAI5071688.1"/>
    </source>
</evidence>
<dbReference type="InterPro" id="IPR011009">
    <property type="entry name" value="Kinase-like_dom_sf"/>
</dbReference>
<dbReference type="FunFam" id="1.10.510.10:FF:000095">
    <property type="entry name" value="protein STRUBBELIG-RECEPTOR FAMILY 8"/>
    <property type="match status" value="1"/>
</dbReference>
<dbReference type="PROSITE" id="PS00107">
    <property type="entry name" value="PROTEIN_KINASE_ATP"/>
    <property type="match status" value="1"/>
</dbReference>
<keyword evidence="3 6" id="KW-0547">Nucleotide-binding</keyword>
<sequence>MLCAIIASESPMLSEGPAHSASVAPLATENSSWREKLQRFLTVGSSRCRQIVGAFDSGQDTKKIQQKMGRTSPWFSVFRVLIAMAACAKVIANDQNESWACICSHTGLVGTQLYTGDEKLGFTECNCPQAGDCLVCPAGFVVDPSQSRNSTCACTNPLFVIVRLVQIGLSNYTASLEKAYLEGLASLLKLSPSQIFPSGRRNGSVILDMYIFSEHPNLVSLTDARIELLQINSTQNGVLWDNSIGLWKLVYVGNASLNLGQSSHSPQKNLDGKLFILILVLCATIAVALLLLSLMILLHKKRKSSKCPPVLWLDDDNSSSGFRTLLSHRSSPIEKFQVYDNTCFSGSTGCMGKRSFKMSPKLGPVLGMVIRQFSFLELQEATGGFCKSNLIGTGGSSSVYKGCLKDGRDVAIKKLNAIPGESLDREFLLEVELLSRLHHFHLVPLVGYCIEMPRRDIERLLVYDYMPNGNLREHLNQSLGKENLNWAARLKIALGAARGLEYLHEAADPRVLHRDLKSSNVLLDAKWRAKVADFGMATIVKELDSNACPSSPAQMMGTFGYFAPEYAMMGRASVKSDVFSFGVVLLELLSGRKPVDKSVPLGQESLVVWALPLLRNGSKLLSEFVDPALKQGLPVDGVQKMAYLAWLCLQMDPESRPNMTFVVQVLATLVPENNVRMSDFGPLMASRDQGLQMLSWARDYSFSRNVNFSLMMSPNLLEECRLSSWHWEDKQITLLDNEHDKEIAHSKKGELARKSLTSTSLSAAEYLERFTAMTSADRMTRSSEEEADLVKPRLEYFWQNNGLLMQQQSPAR</sequence>
<dbReference type="Pfam" id="PF07714">
    <property type="entry name" value="PK_Tyr_Ser-Thr"/>
    <property type="match status" value="1"/>
</dbReference>
<dbReference type="InterPro" id="IPR000719">
    <property type="entry name" value="Prot_kinase_dom"/>
</dbReference>
<evidence type="ECO:0000259" key="8">
    <source>
        <dbReference type="PROSITE" id="PS50011"/>
    </source>
</evidence>
<keyword evidence="7" id="KW-0472">Membrane</keyword>
<name>A0A9D4UQQ8_ADICA</name>
<dbReference type="InterPro" id="IPR017441">
    <property type="entry name" value="Protein_kinase_ATP_BS"/>
</dbReference>
<keyword evidence="4" id="KW-0418">Kinase</keyword>
<dbReference type="GO" id="GO:0005524">
    <property type="term" value="F:ATP binding"/>
    <property type="evidence" value="ECO:0007669"/>
    <property type="project" value="UniProtKB-UniRule"/>
</dbReference>
<dbReference type="PROSITE" id="PS00108">
    <property type="entry name" value="PROTEIN_KINASE_ST"/>
    <property type="match status" value="1"/>
</dbReference>
<dbReference type="Gene3D" id="3.30.200.20">
    <property type="entry name" value="Phosphorylase Kinase, domain 1"/>
    <property type="match status" value="1"/>
</dbReference>
<dbReference type="SUPFAM" id="SSF56112">
    <property type="entry name" value="Protein kinase-like (PK-like)"/>
    <property type="match status" value="1"/>
</dbReference>
<feature type="domain" description="Protein kinase" evidence="8">
    <location>
        <begin position="385"/>
        <end position="669"/>
    </location>
</feature>
<evidence type="ECO:0000256" key="2">
    <source>
        <dbReference type="ARBA" id="ARBA00022679"/>
    </source>
</evidence>
<dbReference type="PANTHER" id="PTHR47989">
    <property type="entry name" value="OS01G0750732 PROTEIN"/>
    <property type="match status" value="1"/>
</dbReference>
<dbReference type="AlphaFoldDB" id="A0A9D4UQQ8"/>
<keyword evidence="1" id="KW-0723">Serine/threonine-protein kinase</keyword>
<evidence type="ECO:0000313" key="10">
    <source>
        <dbReference type="Proteomes" id="UP000886520"/>
    </source>
</evidence>
<dbReference type="InterPro" id="IPR001245">
    <property type="entry name" value="Ser-Thr/Tyr_kinase_cat_dom"/>
</dbReference>
<evidence type="ECO:0000256" key="1">
    <source>
        <dbReference type="ARBA" id="ARBA00022527"/>
    </source>
</evidence>
<dbReference type="PROSITE" id="PS50011">
    <property type="entry name" value="PROTEIN_KINASE_DOM"/>
    <property type="match status" value="1"/>
</dbReference>
<dbReference type="Gene3D" id="1.10.510.10">
    <property type="entry name" value="Transferase(Phosphotransferase) domain 1"/>
    <property type="match status" value="1"/>
</dbReference>
<dbReference type="EMBL" id="JABFUD020000013">
    <property type="protein sequence ID" value="KAI5071688.1"/>
    <property type="molecule type" value="Genomic_DNA"/>
</dbReference>
<dbReference type="FunFam" id="3.30.200.20:FF:000415">
    <property type="entry name" value="receptor-like serine/threonine-protein kinase NCRK"/>
    <property type="match status" value="1"/>
</dbReference>
<protein>
    <recommendedName>
        <fullName evidence="8">Protein kinase domain-containing protein</fullName>
    </recommendedName>
</protein>
<feature type="transmembrane region" description="Helical" evidence="7">
    <location>
        <begin position="274"/>
        <end position="298"/>
    </location>
</feature>
<keyword evidence="10" id="KW-1185">Reference proteome</keyword>
<evidence type="ECO:0000256" key="7">
    <source>
        <dbReference type="SAM" id="Phobius"/>
    </source>
</evidence>
<evidence type="ECO:0000256" key="5">
    <source>
        <dbReference type="ARBA" id="ARBA00022840"/>
    </source>
</evidence>
<dbReference type="SMART" id="SM00220">
    <property type="entry name" value="S_TKc"/>
    <property type="match status" value="1"/>
</dbReference>
<gene>
    <name evidence="9" type="ORF">GOP47_0013939</name>
</gene>
<accession>A0A9D4UQQ8</accession>
<comment type="caution">
    <text evidence="9">The sequence shown here is derived from an EMBL/GenBank/DDBJ whole genome shotgun (WGS) entry which is preliminary data.</text>
</comment>
<dbReference type="OrthoDB" id="1890790at2759"/>
<keyword evidence="7" id="KW-0812">Transmembrane</keyword>
<dbReference type="PANTHER" id="PTHR47989:SF23">
    <property type="entry name" value="RECEPTOR-LIKE SERINE_THREONINE-PROTEIN KINASE NCRK ISOFORM X1"/>
    <property type="match status" value="1"/>
</dbReference>
<evidence type="ECO:0000256" key="6">
    <source>
        <dbReference type="PROSITE-ProRule" id="PRU10141"/>
    </source>
</evidence>
<keyword evidence="7" id="KW-1133">Transmembrane helix</keyword>
<dbReference type="Proteomes" id="UP000886520">
    <property type="component" value="Chromosome 13"/>
</dbReference>
<proteinExistence type="predicted"/>
<keyword evidence="5 6" id="KW-0067">ATP-binding</keyword>
<keyword evidence="2" id="KW-0808">Transferase</keyword>
<evidence type="ECO:0000256" key="4">
    <source>
        <dbReference type="ARBA" id="ARBA00022777"/>
    </source>
</evidence>
<organism evidence="9 10">
    <name type="scientific">Adiantum capillus-veneris</name>
    <name type="common">Maidenhair fern</name>
    <dbReference type="NCBI Taxonomy" id="13818"/>
    <lineage>
        <taxon>Eukaryota</taxon>
        <taxon>Viridiplantae</taxon>
        <taxon>Streptophyta</taxon>
        <taxon>Embryophyta</taxon>
        <taxon>Tracheophyta</taxon>
        <taxon>Polypodiopsida</taxon>
        <taxon>Polypodiidae</taxon>
        <taxon>Polypodiales</taxon>
        <taxon>Pteridineae</taxon>
        <taxon>Pteridaceae</taxon>
        <taxon>Vittarioideae</taxon>
        <taxon>Adiantum</taxon>
    </lineage>
</organism>
<evidence type="ECO:0000256" key="3">
    <source>
        <dbReference type="ARBA" id="ARBA00022741"/>
    </source>
</evidence>
<dbReference type="GO" id="GO:0004674">
    <property type="term" value="F:protein serine/threonine kinase activity"/>
    <property type="evidence" value="ECO:0007669"/>
    <property type="project" value="UniProtKB-KW"/>
</dbReference>
<dbReference type="InterPro" id="IPR008271">
    <property type="entry name" value="Ser/Thr_kinase_AS"/>
</dbReference>